<dbReference type="Gene3D" id="3.80.10.10">
    <property type="entry name" value="Ribonuclease Inhibitor"/>
    <property type="match status" value="1"/>
</dbReference>
<dbReference type="KEGG" id="cqu:CpipJ_CPIJ018746"/>
<keyword evidence="4" id="KW-1185">Reference proteome</keyword>
<dbReference type="HOGENOM" id="CLU_576537_0_0_1"/>
<dbReference type="OrthoDB" id="7747920at2759"/>
<dbReference type="EMBL" id="DS233171">
    <property type="protein sequence ID" value="EDS28460.1"/>
    <property type="molecule type" value="Genomic_DNA"/>
</dbReference>
<dbReference type="InterPro" id="IPR036047">
    <property type="entry name" value="F-box-like_dom_sf"/>
</dbReference>
<dbReference type="OMA" id="IHFRINS"/>
<evidence type="ECO:0000313" key="3">
    <source>
        <dbReference type="EnsemblMetazoa" id="CPIJ018746-PA"/>
    </source>
</evidence>
<dbReference type="Pfam" id="PF12937">
    <property type="entry name" value="F-box-like"/>
    <property type="match status" value="1"/>
</dbReference>
<gene>
    <name evidence="3" type="primary">6052964</name>
    <name evidence="2" type="ORF">CpipJ_CPIJ018746</name>
</gene>
<dbReference type="VEuPathDB" id="VectorBase:CQUJHB012202"/>
<accession>B0XHK9</accession>
<organism>
    <name type="scientific">Culex quinquefasciatus</name>
    <name type="common">Southern house mosquito</name>
    <name type="synonym">Culex pungens</name>
    <dbReference type="NCBI Taxonomy" id="7176"/>
    <lineage>
        <taxon>Eukaryota</taxon>
        <taxon>Metazoa</taxon>
        <taxon>Ecdysozoa</taxon>
        <taxon>Arthropoda</taxon>
        <taxon>Hexapoda</taxon>
        <taxon>Insecta</taxon>
        <taxon>Pterygota</taxon>
        <taxon>Neoptera</taxon>
        <taxon>Endopterygota</taxon>
        <taxon>Diptera</taxon>
        <taxon>Nematocera</taxon>
        <taxon>Culicoidea</taxon>
        <taxon>Culicidae</taxon>
        <taxon>Culicinae</taxon>
        <taxon>Culicini</taxon>
        <taxon>Culex</taxon>
        <taxon>Culex</taxon>
    </lineage>
</organism>
<evidence type="ECO:0000259" key="1">
    <source>
        <dbReference type="SMART" id="SM00256"/>
    </source>
</evidence>
<dbReference type="Proteomes" id="UP000002320">
    <property type="component" value="Unassembled WGS sequence"/>
</dbReference>
<protein>
    <recommendedName>
        <fullName evidence="1">F-box domain-containing protein</fullName>
    </recommendedName>
</protein>
<dbReference type="InterPro" id="IPR032675">
    <property type="entry name" value="LRR_dom_sf"/>
</dbReference>
<proteinExistence type="predicted"/>
<dbReference type="SUPFAM" id="SSF81383">
    <property type="entry name" value="F-box domain"/>
    <property type="match status" value="1"/>
</dbReference>
<evidence type="ECO:0000313" key="4">
    <source>
        <dbReference type="Proteomes" id="UP000002320"/>
    </source>
</evidence>
<reference evidence="3" key="2">
    <citation type="submission" date="2021-02" db="UniProtKB">
        <authorList>
            <consortium name="EnsemblMetazoa"/>
        </authorList>
    </citation>
    <scope>IDENTIFICATION</scope>
    <source>
        <strain evidence="3">JHB</strain>
    </source>
</reference>
<feature type="domain" description="F-box" evidence="1">
    <location>
        <begin position="18"/>
        <end position="58"/>
    </location>
</feature>
<sequence length="474" mass="54196">MCVHTRSARPPQRGFADLPPEIQEYIFDFLPLADRKAAACVNSHWLTLAFSGRFLARTRLKIPSWTELDICSRMLLAKSGRRHRNIFAAFGSGSCEPRDLHLLLDILVRLAETIECVQSPTMFSSQQLTAIVNTLPRLKELEVAVGDVYNFEHEGLMQLARLVKPIASSTHLIEKNSLTKLRMKLFSCKSPSFFGNFLRKMSVNLRELSLYVVCPYVPLSSVDLPNLTTLRISAQQFSMKSDMLIIMFQGTPKVKKLRIDHDIDSHVFETLTQNCSELQELNVHVNVRDIPSLESLSKLQKLRKLKLEGSFTSNQMRACSPIPGMRKLYLRVHRLDNITTFFHQLERILPNLHTIHFRINSLPLFSKRIVQQITRGFQSLSKFTIEGSPVVMRPELAFQSLRDRPDGVQEDDDDDLETDSKIGRLRVSNCTDFRDADLLRLATTFPELTCARVGGSPRRDYGFLRRCYRIVGSN</sequence>
<name>B0XHK9_CULQU</name>
<evidence type="ECO:0000313" key="2">
    <source>
        <dbReference type="EMBL" id="EDS28460.1"/>
    </source>
</evidence>
<dbReference type="Gene3D" id="1.20.1280.50">
    <property type="match status" value="1"/>
</dbReference>
<dbReference type="AlphaFoldDB" id="B0XHK9"/>
<dbReference type="InterPro" id="IPR001810">
    <property type="entry name" value="F-box_dom"/>
</dbReference>
<dbReference type="EnsemblMetazoa" id="CPIJ018746-RA">
    <property type="protein sequence ID" value="CPIJ018746-PA"/>
    <property type="gene ID" value="CPIJ018746"/>
</dbReference>
<dbReference type="SMART" id="SM00256">
    <property type="entry name" value="FBOX"/>
    <property type="match status" value="1"/>
</dbReference>
<reference evidence="2" key="1">
    <citation type="submission" date="2007-03" db="EMBL/GenBank/DDBJ databases">
        <title>Annotation of Culex pipiens quinquefasciatus.</title>
        <authorList>
            <consortium name="The Broad Institute Genome Sequencing Platform"/>
            <person name="Atkinson P.W."/>
            <person name="Hemingway J."/>
            <person name="Christensen B.M."/>
            <person name="Higgs S."/>
            <person name="Kodira C."/>
            <person name="Hannick L."/>
            <person name="Megy K."/>
            <person name="O'Leary S."/>
            <person name="Pearson M."/>
            <person name="Haas B.J."/>
            <person name="Mauceli E."/>
            <person name="Wortman J.R."/>
            <person name="Lee N.H."/>
            <person name="Guigo R."/>
            <person name="Stanke M."/>
            <person name="Alvarado L."/>
            <person name="Amedeo P."/>
            <person name="Antoine C.H."/>
            <person name="Arensburger P."/>
            <person name="Bidwell S.L."/>
            <person name="Crawford M."/>
            <person name="Camaro F."/>
            <person name="Devon K."/>
            <person name="Engels R."/>
            <person name="Hammond M."/>
            <person name="Howarth C."/>
            <person name="Koehrsen M."/>
            <person name="Lawson D."/>
            <person name="Montgomery P."/>
            <person name="Nene V."/>
            <person name="Nusbaum C."/>
            <person name="Puiu D."/>
            <person name="Romero-Severson J."/>
            <person name="Severson D.W."/>
            <person name="Shumway M."/>
            <person name="Sisk P."/>
            <person name="Stolte C."/>
            <person name="Zeng Q."/>
            <person name="Eisenstadt E."/>
            <person name="Fraser-Liggett C."/>
            <person name="Strausberg R."/>
            <person name="Galagan J."/>
            <person name="Birren B."/>
            <person name="Collins F.H."/>
        </authorList>
    </citation>
    <scope>NUCLEOTIDE SEQUENCE [LARGE SCALE GENOMIC DNA]</scope>
    <source>
        <strain evidence="2">JHB</strain>
    </source>
</reference>
<dbReference type="SUPFAM" id="SSF52047">
    <property type="entry name" value="RNI-like"/>
    <property type="match status" value="1"/>
</dbReference>
<dbReference type="CDD" id="cd09917">
    <property type="entry name" value="F-box_SF"/>
    <property type="match status" value="1"/>
</dbReference>
<dbReference type="VEuPathDB" id="VectorBase:CPIJ018746"/>
<dbReference type="InParanoid" id="B0XHK9"/>